<organism evidence="4 5">
    <name type="scientific">Neptunomonas phycophila</name>
    <dbReference type="NCBI Taxonomy" id="1572645"/>
    <lineage>
        <taxon>Bacteria</taxon>
        <taxon>Pseudomonadati</taxon>
        <taxon>Pseudomonadota</taxon>
        <taxon>Gammaproteobacteria</taxon>
        <taxon>Oceanospirillales</taxon>
        <taxon>Oceanospirillaceae</taxon>
        <taxon>Neptunomonas</taxon>
    </lineage>
</organism>
<sequence>MNASQLPTNIKLHKKSKTLELFYGDTSYELTAEFLRVHSPSAEVRGHGIGNGVLQTGKKFVGINAIQASGNYALKIIFDDGHDSGLFTWPYLYDLALHHDKYWAEYLSKLEAAGESRDSGLIGKFKVL</sequence>
<dbReference type="InterPro" id="IPR038492">
    <property type="entry name" value="GBBH-like_N_sf"/>
</dbReference>
<proteinExistence type="predicted"/>
<dbReference type="RefSeq" id="WP_303496094.1">
    <property type="nucleotide sequence ID" value="NZ_JAUOPG010000005.1"/>
</dbReference>
<name>A0AAW7XHD6_9GAMM</name>
<dbReference type="Pfam" id="PF06155">
    <property type="entry name" value="GBBH-like_N"/>
    <property type="match status" value="1"/>
</dbReference>
<dbReference type="Gene3D" id="3.30.2020.30">
    <property type="match status" value="1"/>
</dbReference>
<dbReference type="InterPro" id="IPR010376">
    <property type="entry name" value="GBBH-like_N"/>
</dbReference>
<evidence type="ECO:0000313" key="5">
    <source>
        <dbReference type="Proteomes" id="UP001169862"/>
    </source>
</evidence>
<dbReference type="GO" id="GO:0046872">
    <property type="term" value="F:metal ion binding"/>
    <property type="evidence" value="ECO:0007669"/>
    <property type="project" value="UniProtKB-KW"/>
</dbReference>
<accession>A0AAW7XHD6</accession>
<evidence type="ECO:0000256" key="2">
    <source>
        <dbReference type="ARBA" id="ARBA00023004"/>
    </source>
</evidence>
<gene>
    <name evidence="4" type="ORF">Q4490_08855</name>
</gene>
<evidence type="ECO:0000256" key="1">
    <source>
        <dbReference type="ARBA" id="ARBA00022723"/>
    </source>
</evidence>
<evidence type="ECO:0000313" key="4">
    <source>
        <dbReference type="EMBL" id="MDO6453674.1"/>
    </source>
</evidence>
<evidence type="ECO:0000259" key="3">
    <source>
        <dbReference type="Pfam" id="PF06155"/>
    </source>
</evidence>
<dbReference type="PANTHER" id="PTHR35303:SF5">
    <property type="entry name" value="OS02G0197800 PROTEIN"/>
    <property type="match status" value="1"/>
</dbReference>
<dbReference type="Proteomes" id="UP001169862">
    <property type="component" value="Unassembled WGS sequence"/>
</dbReference>
<reference evidence="4" key="1">
    <citation type="submission" date="2023-07" db="EMBL/GenBank/DDBJ databases">
        <title>Genome content predicts the carbon catabolic preferences of heterotrophic bacteria.</title>
        <authorList>
            <person name="Gralka M."/>
        </authorList>
    </citation>
    <scope>NUCLEOTIDE SEQUENCE</scope>
    <source>
        <strain evidence="4">I2M16</strain>
    </source>
</reference>
<protein>
    <submittedName>
        <fullName evidence="4">DUF971 domain-containing protein</fullName>
    </submittedName>
</protein>
<feature type="domain" description="Gamma-butyrobetaine hydroxylase-like N-terminal" evidence="3">
    <location>
        <begin position="10"/>
        <end position="93"/>
    </location>
</feature>
<comment type="caution">
    <text evidence="4">The sequence shown here is derived from an EMBL/GenBank/DDBJ whole genome shotgun (WGS) entry which is preliminary data.</text>
</comment>
<keyword evidence="1" id="KW-0479">Metal-binding</keyword>
<dbReference type="EMBL" id="JAUOPG010000005">
    <property type="protein sequence ID" value="MDO6453674.1"/>
    <property type="molecule type" value="Genomic_DNA"/>
</dbReference>
<dbReference type="PANTHER" id="PTHR35303">
    <property type="entry name" value="OS02G0197800 PROTEIN"/>
    <property type="match status" value="1"/>
</dbReference>
<dbReference type="AlphaFoldDB" id="A0AAW7XHD6"/>
<keyword evidence="2" id="KW-0408">Iron</keyword>